<evidence type="ECO:0000313" key="1">
    <source>
        <dbReference type="EMBL" id="KAJ4919286.1"/>
    </source>
</evidence>
<accession>A0AAD6F2Z4</accession>
<comment type="caution">
    <text evidence="1">The sequence shown here is derived from an EMBL/GenBank/DDBJ whole genome shotgun (WGS) entry which is preliminary data.</text>
</comment>
<evidence type="ECO:0000313" key="2">
    <source>
        <dbReference type="Proteomes" id="UP001219934"/>
    </source>
</evidence>
<dbReference type="EMBL" id="JAPTMU010000312">
    <property type="protein sequence ID" value="KAJ4919286.1"/>
    <property type="molecule type" value="Genomic_DNA"/>
</dbReference>
<protein>
    <submittedName>
        <fullName evidence="1">Uncharacterized protein</fullName>
    </submittedName>
</protein>
<proteinExistence type="predicted"/>
<name>A0AAD6F2Z4_9TELE</name>
<dbReference type="AlphaFoldDB" id="A0AAD6F2Z4"/>
<organism evidence="1 2">
    <name type="scientific">Pogonophryne albipinna</name>
    <dbReference type="NCBI Taxonomy" id="1090488"/>
    <lineage>
        <taxon>Eukaryota</taxon>
        <taxon>Metazoa</taxon>
        <taxon>Chordata</taxon>
        <taxon>Craniata</taxon>
        <taxon>Vertebrata</taxon>
        <taxon>Euteleostomi</taxon>
        <taxon>Actinopterygii</taxon>
        <taxon>Neopterygii</taxon>
        <taxon>Teleostei</taxon>
        <taxon>Neoteleostei</taxon>
        <taxon>Acanthomorphata</taxon>
        <taxon>Eupercaria</taxon>
        <taxon>Perciformes</taxon>
        <taxon>Notothenioidei</taxon>
        <taxon>Pogonophryne</taxon>
    </lineage>
</organism>
<dbReference type="Proteomes" id="UP001219934">
    <property type="component" value="Unassembled WGS sequence"/>
</dbReference>
<keyword evidence="2" id="KW-1185">Reference proteome</keyword>
<gene>
    <name evidence="1" type="ORF">JOQ06_022895</name>
</gene>
<feature type="non-terminal residue" evidence="1">
    <location>
        <position position="1"/>
    </location>
</feature>
<feature type="non-terminal residue" evidence="1">
    <location>
        <position position="81"/>
    </location>
</feature>
<sequence>LYVFRKTIISSHVFPVLSVVIGLSSSSSPWLLVHTALRRDSLLLGGRKRGARVLQEAGSVEQAERKRLKWQRLEELFNNSE</sequence>
<reference evidence="1" key="1">
    <citation type="submission" date="2022-11" db="EMBL/GenBank/DDBJ databases">
        <title>Chromosome-level genome of Pogonophryne albipinna.</title>
        <authorList>
            <person name="Jo E."/>
        </authorList>
    </citation>
    <scope>NUCLEOTIDE SEQUENCE</scope>
    <source>
        <strain evidence="1">SGF0006</strain>
        <tissue evidence="1">Muscle</tissue>
    </source>
</reference>